<evidence type="ECO:0000256" key="2">
    <source>
        <dbReference type="ARBA" id="ARBA00022450"/>
    </source>
</evidence>
<evidence type="ECO:0000259" key="8">
    <source>
        <dbReference type="Pfam" id="PF13193"/>
    </source>
</evidence>
<proteinExistence type="predicted"/>
<dbReference type="FunFam" id="3.40.50.980:FF:000001">
    <property type="entry name" value="Non-ribosomal peptide synthetase"/>
    <property type="match status" value="1"/>
</dbReference>
<feature type="domain" description="Condensation" evidence="7">
    <location>
        <begin position="13"/>
        <end position="456"/>
    </location>
</feature>
<protein>
    <submittedName>
        <fullName evidence="9">LLM class flavin-dependent oxidoreductase</fullName>
    </submittedName>
</protein>
<dbReference type="FunFam" id="2.30.38.10:FF:000001">
    <property type="entry name" value="Non-ribosomal peptide synthetase PvdI"/>
    <property type="match status" value="1"/>
</dbReference>
<dbReference type="InterPro" id="IPR011251">
    <property type="entry name" value="Luciferase-like_dom"/>
</dbReference>
<feature type="domain" description="AMP-dependent synthetase/ligase" evidence="6">
    <location>
        <begin position="477"/>
        <end position="691"/>
    </location>
</feature>
<dbReference type="InterPro" id="IPR001242">
    <property type="entry name" value="Condensation_dom"/>
</dbReference>
<evidence type="ECO:0000256" key="3">
    <source>
        <dbReference type="ARBA" id="ARBA00022553"/>
    </source>
</evidence>
<dbReference type="GO" id="GO:0031177">
    <property type="term" value="F:phosphopantetheine binding"/>
    <property type="evidence" value="ECO:0007669"/>
    <property type="project" value="TreeGrafter"/>
</dbReference>
<reference evidence="9 10" key="1">
    <citation type="submission" date="2018-09" db="EMBL/GenBank/DDBJ databases">
        <title>Cohnella cavernae sp. nov., isolated from a karst cave.</title>
        <authorList>
            <person name="Zhu H."/>
        </authorList>
    </citation>
    <scope>NUCLEOTIDE SEQUENCE [LARGE SCALE GENOMIC DNA]</scope>
    <source>
        <strain evidence="9 10">K2E09-144</strain>
    </source>
</reference>
<gene>
    <name evidence="9" type="ORF">D3H35_03235</name>
</gene>
<dbReference type="Proteomes" id="UP000266340">
    <property type="component" value="Unassembled WGS sequence"/>
</dbReference>
<sequence length="1342" mass="152308">MSREKKIDRENVSDILPLTPLQEGLLFYYLEDSSSEMYLEQLSLSMSGDLKDHVLVQAWDVVVENNDVLRSVFRWEKLDRPVQILLKEKKMKITFFDFTHLSDEESKAEIEKIKMKDRKKKIDIAIHPMRVLVCKVTEQSYEMIMTSHHILFDGWSYGILLKEFVDAYNDIFAGNKGEAKRTKSGYKSYINWIHNQDKHLENVYWSKYFQDFDANTLLPFEPKKGDDHRPKIGNLEYTCDEDFTSRILRFVKEQRVTLATLFYVAWGLLLQKYNDSEDVVFGTTVSGRNVKIEGIEQIVGLFINTLPLRVKTGQDEKVTDILQKILKDVHDRDAWSGSSLVEIKNNTKLSQNSVLFDSIVVVENYPLNDGLNSGNGKIGIDAYTMFEMTNYDIVLTLTTFGNIVIKLTYDENLISPSSMNQVMSHYIHLIENILRQPNASVHELEMLSQEEKHQLLTEFNRTDADQHDDKLIHEFIEEQTEKTPHMTAVRSGHVDLSYEQLNVQANQLASLLVSKYRIQPGDLIGVMLDRSVSMVVTLLGILKSGAAYVPIDPAFPVDRIRYIIEDSKIKTLITTSRYLEKCATTNLILLDQKIESMTGVSQLPVRNNRSSNDLAYVIYTSGSTGNPKGVMVTHSNVVNFFFGMDQKVPFDNDDCFLSVTTISFDISVLELLWTLSRGIPVVVHDSSDANNDQFDRYLSHQPLDVDFSLFFFSSYNDDEQNKYDLLMESTRFADEKNFKAVWIPERHFHEFGGLFPNPSIVSSALSTVTSQIQIRAGSVVAPLHHPIRIVEEWSVVDNLSNGRVGLSFAPGWHADDFVLAPEHYNDRVDFMYDCIENVKSLWSGKSIQQTNGLGKMVEIKTFPRPVQKELPIWITTGGSKESFVKAGKVGANILTHLLGQDRHVLAENIRSYRQSLQENGFDPESGKVTLMVHAFIGDDLEEVKRKVKPSFCEYLKSSVGLIRNLALNVGVNMEEAGLNSPLVMDELVELAFEKYWFTSAFLGTKESCTVTANELARIGVNEFACLIDFGLDKDSVMGSLVRLADMKNDLSSKSKSSKDDSAKIKPITIMQGTPSQIQMMYNDPTSRKFLGSLKTLLVGGEAFSERLADDLNLNIDARVINMYGPTETTIWSTTYTIRKESPSVLIGTPIANTKIYILDSRLRVVPVGVAGEIYIGGKGVAQGYWNREELTRERFIDSPFDEGGKIYRTGDLACWLPDGNIRFLSRKDYQVKVRGYRVELGEIESRLLHHPEISEAVVVATEDLDGSMQLCAFIVSKRNVESSEVKEHLMFSLPAYMVPAFFIRLDALPKTPNGKIDRKALPSHREYIPLRIDNTAPEMNWN</sequence>
<evidence type="ECO:0000256" key="1">
    <source>
        <dbReference type="ARBA" id="ARBA00001957"/>
    </source>
</evidence>
<dbReference type="SUPFAM" id="SSF51679">
    <property type="entry name" value="Bacterial luciferase-like"/>
    <property type="match status" value="1"/>
</dbReference>
<dbReference type="GO" id="GO:0005737">
    <property type="term" value="C:cytoplasm"/>
    <property type="evidence" value="ECO:0007669"/>
    <property type="project" value="TreeGrafter"/>
</dbReference>
<evidence type="ECO:0000313" key="9">
    <source>
        <dbReference type="EMBL" id="RIE04964.1"/>
    </source>
</evidence>
<dbReference type="Gene3D" id="3.30.559.10">
    <property type="entry name" value="Chloramphenicol acetyltransferase-like domain"/>
    <property type="match status" value="1"/>
</dbReference>
<keyword evidence="3" id="KW-0597">Phosphoprotein</keyword>
<keyword evidence="10" id="KW-1185">Reference proteome</keyword>
<dbReference type="InterPro" id="IPR023213">
    <property type="entry name" value="CAT-like_dom_sf"/>
</dbReference>
<comment type="caution">
    <text evidence="9">The sequence shown here is derived from an EMBL/GenBank/DDBJ whole genome shotgun (WGS) entry which is preliminary data.</text>
</comment>
<comment type="cofactor">
    <cofactor evidence="1">
        <name>pantetheine 4'-phosphate</name>
        <dbReference type="ChEBI" id="CHEBI:47942"/>
    </cofactor>
</comment>
<name>A0A398D1B3_9BACL</name>
<dbReference type="CDD" id="cd05930">
    <property type="entry name" value="A_NRPS"/>
    <property type="match status" value="1"/>
</dbReference>
<organism evidence="9 10">
    <name type="scientific">Cohnella faecalis</name>
    <dbReference type="NCBI Taxonomy" id="2315694"/>
    <lineage>
        <taxon>Bacteria</taxon>
        <taxon>Bacillati</taxon>
        <taxon>Bacillota</taxon>
        <taxon>Bacilli</taxon>
        <taxon>Bacillales</taxon>
        <taxon>Paenibacillaceae</taxon>
        <taxon>Cohnella</taxon>
    </lineage>
</organism>
<dbReference type="InterPro" id="IPR042099">
    <property type="entry name" value="ANL_N_sf"/>
</dbReference>
<dbReference type="GO" id="GO:0044550">
    <property type="term" value="P:secondary metabolite biosynthetic process"/>
    <property type="evidence" value="ECO:0007669"/>
    <property type="project" value="TreeGrafter"/>
</dbReference>
<keyword evidence="2" id="KW-0596">Phosphopantetheine</keyword>
<dbReference type="InterPro" id="IPR020459">
    <property type="entry name" value="AMP-binding"/>
</dbReference>
<evidence type="ECO:0000256" key="4">
    <source>
        <dbReference type="ARBA" id="ARBA00022737"/>
    </source>
</evidence>
<dbReference type="InterPro" id="IPR045851">
    <property type="entry name" value="AMP-bd_C_sf"/>
</dbReference>
<dbReference type="RefSeq" id="WP_119147754.1">
    <property type="nucleotide sequence ID" value="NZ_QXJM01000017.1"/>
</dbReference>
<dbReference type="PANTHER" id="PTHR45527:SF1">
    <property type="entry name" value="FATTY ACID SYNTHASE"/>
    <property type="match status" value="1"/>
</dbReference>
<evidence type="ECO:0000259" key="7">
    <source>
        <dbReference type="Pfam" id="PF00668"/>
    </source>
</evidence>
<dbReference type="Gene3D" id="3.30.300.30">
    <property type="match status" value="1"/>
</dbReference>
<evidence type="ECO:0000259" key="5">
    <source>
        <dbReference type="Pfam" id="PF00296"/>
    </source>
</evidence>
<dbReference type="InterPro" id="IPR000873">
    <property type="entry name" value="AMP-dep_synth/lig_dom"/>
</dbReference>
<dbReference type="EMBL" id="QXJM01000017">
    <property type="protein sequence ID" value="RIE04964.1"/>
    <property type="molecule type" value="Genomic_DNA"/>
</dbReference>
<dbReference type="GO" id="GO:0043041">
    <property type="term" value="P:amino acid activation for nonribosomal peptide biosynthetic process"/>
    <property type="evidence" value="ECO:0007669"/>
    <property type="project" value="TreeGrafter"/>
</dbReference>
<dbReference type="Gene3D" id="3.20.20.30">
    <property type="entry name" value="Luciferase-like domain"/>
    <property type="match status" value="1"/>
</dbReference>
<dbReference type="GO" id="GO:0008610">
    <property type="term" value="P:lipid biosynthetic process"/>
    <property type="evidence" value="ECO:0007669"/>
    <property type="project" value="UniProtKB-ARBA"/>
</dbReference>
<keyword evidence="4" id="KW-0677">Repeat</keyword>
<feature type="domain" description="AMP-binding enzyme C-terminal" evidence="8">
    <location>
        <begin position="1242"/>
        <end position="1315"/>
    </location>
</feature>
<dbReference type="Gene3D" id="3.30.559.30">
    <property type="entry name" value="Nonribosomal peptide synthetase, condensation domain"/>
    <property type="match status" value="1"/>
</dbReference>
<dbReference type="Pfam" id="PF00296">
    <property type="entry name" value="Bac_luciferase"/>
    <property type="match status" value="1"/>
</dbReference>
<dbReference type="PROSITE" id="PS00455">
    <property type="entry name" value="AMP_BINDING"/>
    <property type="match status" value="1"/>
</dbReference>
<dbReference type="InterPro" id="IPR020845">
    <property type="entry name" value="AMP-binding_CS"/>
</dbReference>
<dbReference type="Pfam" id="PF00668">
    <property type="entry name" value="Condensation"/>
    <property type="match status" value="1"/>
</dbReference>
<evidence type="ECO:0000313" key="10">
    <source>
        <dbReference type="Proteomes" id="UP000266340"/>
    </source>
</evidence>
<dbReference type="GO" id="GO:0016705">
    <property type="term" value="F:oxidoreductase activity, acting on paired donors, with incorporation or reduction of molecular oxygen"/>
    <property type="evidence" value="ECO:0007669"/>
    <property type="project" value="InterPro"/>
</dbReference>
<dbReference type="FunFam" id="3.30.300.30:FF:000010">
    <property type="entry name" value="Enterobactin synthetase component F"/>
    <property type="match status" value="1"/>
</dbReference>
<feature type="domain" description="AMP-dependent synthetase/ligase" evidence="6">
    <location>
        <begin position="1066"/>
        <end position="1185"/>
    </location>
</feature>
<dbReference type="InterPro" id="IPR024011">
    <property type="entry name" value="Biosynth_lucif-like_mOase_dom"/>
</dbReference>
<dbReference type="SUPFAM" id="SSF52777">
    <property type="entry name" value="CoA-dependent acyltransferases"/>
    <property type="match status" value="2"/>
</dbReference>
<dbReference type="Gene3D" id="3.40.50.12780">
    <property type="entry name" value="N-terminal domain of ligase-like"/>
    <property type="match status" value="2"/>
</dbReference>
<dbReference type="OrthoDB" id="9765680at2"/>
<dbReference type="NCBIfam" id="TIGR04020">
    <property type="entry name" value="seco_metab_LLM"/>
    <property type="match status" value="1"/>
</dbReference>
<feature type="domain" description="Luciferase-like" evidence="5">
    <location>
        <begin position="708"/>
        <end position="951"/>
    </location>
</feature>
<dbReference type="PANTHER" id="PTHR45527">
    <property type="entry name" value="NONRIBOSOMAL PEPTIDE SYNTHETASE"/>
    <property type="match status" value="1"/>
</dbReference>
<dbReference type="InterPro" id="IPR036661">
    <property type="entry name" value="Luciferase-like_sf"/>
</dbReference>
<evidence type="ECO:0000259" key="6">
    <source>
        <dbReference type="Pfam" id="PF00501"/>
    </source>
</evidence>
<dbReference type="Pfam" id="PF00501">
    <property type="entry name" value="AMP-binding"/>
    <property type="match status" value="2"/>
</dbReference>
<accession>A0A398D1B3</accession>
<dbReference type="PRINTS" id="PR00154">
    <property type="entry name" value="AMPBINDING"/>
</dbReference>
<dbReference type="SUPFAM" id="SSF56801">
    <property type="entry name" value="Acetyl-CoA synthetase-like"/>
    <property type="match status" value="2"/>
</dbReference>
<dbReference type="InterPro" id="IPR025110">
    <property type="entry name" value="AMP-bd_C"/>
</dbReference>
<dbReference type="Pfam" id="PF13193">
    <property type="entry name" value="AMP-binding_C"/>
    <property type="match status" value="1"/>
</dbReference>